<evidence type="ECO:0000313" key="2">
    <source>
        <dbReference type="Proteomes" id="UP000187203"/>
    </source>
</evidence>
<organism evidence="1 2">
    <name type="scientific">Corchorus olitorius</name>
    <dbReference type="NCBI Taxonomy" id="93759"/>
    <lineage>
        <taxon>Eukaryota</taxon>
        <taxon>Viridiplantae</taxon>
        <taxon>Streptophyta</taxon>
        <taxon>Embryophyta</taxon>
        <taxon>Tracheophyta</taxon>
        <taxon>Spermatophyta</taxon>
        <taxon>Magnoliopsida</taxon>
        <taxon>eudicotyledons</taxon>
        <taxon>Gunneridae</taxon>
        <taxon>Pentapetalae</taxon>
        <taxon>rosids</taxon>
        <taxon>malvids</taxon>
        <taxon>Malvales</taxon>
        <taxon>Malvaceae</taxon>
        <taxon>Grewioideae</taxon>
        <taxon>Apeibeae</taxon>
        <taxon>Corchorus</taxon>
    </lineage>
</organism>
<keyword evidence="2" id="KW-1185">Reference proteome</keyword>
<sequence length="124" mass="14371">MHKVDVHSTLSLNQAREEWGARHPDFVCTVLDLGHNYLEFLPVVKSSWDNVQGPFGLWSSWEIAGFAVRCSLLAIFFHEWSLIWFEKLILVEEIYEAIHGCDGYKAKSVELENNLVAIVNFFDW</sequence>
<name>A0A1R3K2E4_9ROSI</name>
<dbReference type="Proteomes" id="UP000187203">
    <property type="component" value="Unassembled WGS sequence"/>
</dbReference>
<protein>
    <submittedName>
        <fullName evidence="1">Uncharacterized protein</fullName>
    </submittedName>
</protein>
<reference evidence="2" key="1">
    <citation type="submission" date="2013-09" db="EMBL/GenBank/DDBJ databases">
        <title>Corchorus olitorius genome sequencing.</title>
        <authorList>
            <person name="Alam M."/>
            <person name="Haque M.S."/>
            <person name="Islam M.S."/>
            <person name="Emdad E.M."/>
            <person name="Islam M.M."/>
            <person name="Ahmed B."/>
            <person name="Halim A."/>
            <person name="Hossen Q.M.M."/>
            <person name="Hossain M.Z."/>
            <person name="Ahmed R."/>
            <person name="Khan M.M."/>
            <person name="Islam R."/>
            <person name="Rashid M.M."/>
            <person name="Khan S.A."/>
            <person name="Rahman M.S."/>
            <person name="Alam M."/>
            <person name="Yahiya A.S."/>
            <person name="Khan M.S."/>
            <person name="Azam M.S."/>
            <person name="Haque T."/>
            <person name="Lashkar M.Z.H."/>
            <person name="Akhand A.I."/>
            <person name="Morshed G."/>
            <person name="Roy S."/>
            <person name="Uddin K.S."/>
            <person name="Rabeya T."/>
            <person name="Hossain A.S."/>
            <person name="Chowdhury A."/>
            <person name="Snigdha A.R."/>
            <person name="Mortoza M.S."/>
            <person name="Matin S.A."/>
            <person name="Hoque S.M.E."/>
            <person name="Islam M.K."/>
            <person name="Roy D.K."/>
            <person name="Haider R."/>
            <person name="Moosa M.M."/>
            <person name="Elias S.M."/>
            <person name="Hasan A.M."/>
            <person name="Jahan S."/>
            <person name="Shafiuddin M."/>
            <person name="Mahmood N."/>
            <person name="Shommy N.S."/>
        </authorList>
    </citation>
    <scope>NUCLEOTIDE SEQUENCE [LARGE SCALE GENOMIC DNA]</scope>
    <source>
        <strain evidence="2">cv. O-4</strain>
    </source>
</reference>
<evidence type="ECO:0000313" key="1">
    <source>
        <dbReference type="EMBL" id="OMP01241.1"/>
    </source>
</evidence>
<dbReference type="AlphaFoldDB" id="A0A1R3K2E4"/>
<dbReference type="EMBL" id="AWUE01014802">
    <property type="protein sequence ID" value="OMP01241.1"/>
    <property type="molecule type" value="Genomic_DNA"/>
</dbReference>
<comment type="caution">
    <text evidence="1">The sequence shown here is derived from an EMBL/GenBank/DDBJ whole genome shotgun (WGS) entry which is preliminary data.</text>
</comment>
<accession>A0A1R3K2E4</accession>
<proteinExistence type="predicted"/>
<gene>
    <name evidence="1" type="ORF">COLO4_12041</name>
</gene>